<evidence type="ECO:0000256" key="3">
    <source>
        <dbReference type="ARBA" id="ARBA00022670"/>
    </source>
</evidence>
<keyword evidence="3" id="KW-0645">Protease</keyword>
<evidence type="ECO:0000256" key="4">
    <source>
        <dbReference type="ARBA" id="ARBA00022801"/>
    </source>
</evidence>
<organism evidence="6 7">
    <name type="scientific">Cadophora malorum</name>
    <dbReference type="NCBI Taxonomy" id="108018"/>
    <lineage>
        <taxon>Eukaryota</taxon>
        <taxon>Fungi</taxon>
        <taxon>Dikarya</taxon>
        <taxon>Ascomycota</taxon>
        <taxon>Pezizomycotina</taxon>
        <taxon>Leotiomycetes</taxon>
        <taxon>Helotiales</taxon>
        <taxon>Ploettnerulaceae</taxon>
        <taxon>Cadophora</taxon>
    </lineage>
</organism>
<comment type="similarity">
    <text evidence="1">Belongs to the peptidase S10 family.</text>
</comment>
<dbReference type="Pfam" id="PF00450">
    <property type="entry name" value="Peptidase_S10"/>
    <property type="match status" value="1"/>
</dbReference>
<sequence>MITTAFAVDGKAIPEIPFDAGESYSGLLPISSKADETKKLFFWFWPSKNQSVDDEVVIWLNGGPGSSSLFGFLQELGPFMWAPETAQPYRNTWTPVNLTNVVWVEYPVGTGYTEGTPTATSEEEIALEFLGFWQNFMTLFSMQGRKVYILGESYTGWYTPYIGAAMLDAANTTYYDFRGAALVSPIITSLDGILANSVGAASFAKDNNNILNLNDEWLTFLNNKSAACGYDDFLSTYLVYPPKPGPMPFPFPIEESGYGTFDCDTRNVIVIGSQYQNQCYNVYNILDNCPPRSDVIQNPIPGTEPYFNRADVKAALHVPATTDWVNGGRIVFANSSLDGSSPQNDRSLMPIISVLPKIIEASKRTIIISGAMDSVVLHTGVELAIQNMTWNGAQGFQSGEMEKFVVDPFEEFVPETFSGLGQLGKTHTERGLTYILLQRSGHFVPTDAPGGFYKAVEFLLGRRDDMEGGTSFYWSE</sequence>
<dbReference type="Gene3D" id="3.40.50.1820">
    <property type="entry name" value="alpha/beta hydrolase"/>
    <property type="match status" value="1"/>
</dbReference>
<dbReference type="InterPro" id="IPR029058">
    <property type="entry name" value="AB_hydrolase_fold"/>
</dbReference>
<name>A0A8H7W728_9HELO</name>
<accession>A0A8H7W728</accession>
<evidence type="ECO:0000256" key="2">
    <source>
        <dbReference type="ARBA" id="ARBA00022645"/>
    </source>
</evidence>
<reference evidence="6" key="1">
    <citation type="submission" date="2021-02" db="EMBL/GenBank/DDBJ databases">
        <title>Genome sequence Cadophora malorum strain M34.</title>
        <authorList>
            <person name="Stefanovic E."/>
            <person name="Vu D."/>
            <person name="Scully C."/>
            <person name="Dijksterhuis J."/>
            <person name="Roader J."/>
            <person name="Houbraken J."/>
        </authorList>
    </citation>
    <scope>NUCLEOTIDE SEQUENCE</scope>
    <source>
        <strain evidence="6">M34</strain>
    </source>
</reference>
<evidence type="ECO:0000256" key="5">
    <source>
        <dbReference type="ARBA" id="ARBA00023180"/>
    </source>
</evidence>
<keyword evidence="7" id="KW-1185">Reference proteome</keyword>
<dbReference type="PRINTS" id="PR00724">
    <property type="entry name" value="CRBOXYPTASEC"/>
</dbReference>
<evidence type="ECO:0000313" key="6">
    <source>
        <dbReference type="EMBL" id="KAG4414718.1"/>
    </source>
</evidence>
<dbReference type="Proteomes" id="UP000664132">
    <property type="component" value="Unassembled WGS sequence"/>
</dbReference>
<comment type="caution">
    <text evidence="6">The sequence shown here is derived from an EMBL/GenBank/DDBJ whole genome shotgun (WGS) entry which is preliminary data.</text>
</comment>
<dbReference type="EMBL" id="JAFJYH010000252">
    <property type="protein sequence ID" value="KAG4414718.1"/>
    <property type="molecule type" value="Genomic_DNA"/>
</dbReference>
<dbReference type="GO" id="GO:0004185">
    <property type="term" value="F:serine-type carboxypeptidase activity"/>
    <property type="evidence" value="ECO:0007669"/>
    <property type="project" value="InterPro"/>
</dbReference>
<dbReference type="PANTHER" id="PTHR11802">
    <property type="entry name" value="SERINE PROTEASE FAMILY S10 SERINE CARBOXYPEPTIDASE"/>
    <property type="match status" value="1"/>
</dbReference>
<dbReference type="GO" id="GO:0006508">
    <property type="term" value="P:proteolysis"/>
    <property type="evidence" value="ECO:0007669"/>
    <property type="project" value="UniProtKB-KW"/>
</dbReference>
<dbReference type="PANTHER" id="PTHR11802:SF479">
    <property type="entry name" value="CARBOXYPEPTIDASE"/>
    <property type="match status" value="1"/>
</dbReference>
<gene>
    <name evidence="6" type="ORF">IFR04_012152</name>
</gene>
<dbReference type="InterPro" id="IPR001563">
    <property type="entry name" value="Peptidase_S10"/>
</dbReference>
<evidence type="ECO:0000256" key="1">
    <source>
        <dbReference type="ARBA" id="ARBA00009431"/>
    </source>
</evidence>
<dbReference type="SUPFAM" id="SSF53474">
    <property type="entry name" value="alpha/beta-Hydrolases"/>
    <property type="match status" value="1"/>
</dbReference>
<proteinExistence type="inferred from homology"/>
<dbReference type="OrthoDB" id="443318at2759"/>
<dbReference type="AlphaFoldDB" id="A0A8H7W728"/>
<evidence type="ECO:0000313" key="7">
    <source>
        <dbReference type="Proteomes" id="UP000664132"/>
    </source>
</evidence>
<keyword evidence="2" id="KW-0121">Carboxypeptidase</keyword>
<evidence type="ECO:0008006" key="8">
    <source>
        <dbReference type="Google" id="ProtNLM"/>
    </source>
</evidence>
<keyword evidence="4" id="KW-0378">Hydrolase</keyword>
<protein>
    <recommendedName>
        <fullName evidence="8">Carboxypeptidase</fullName>
    </recommendedName>
</protein>
<keyword evidence="5" id="KW-0325">Glycoprotein</keyword>